<accession>A0A1H7LE65</accession>
<protein>
    <submittedName>
        <fullName evidence="1">PTS HPr component phosphorylation site</fullName>
    </submittedName>
</protein>
<dbReference type="AlphaFoldDB" id="A0A1H7LE65"/>
<sequence>MKFKIRLENTQDAEEFVTAAAKCGGDVDLHSGVVYIDGKSLLGVLAMGIKRDMDVYVADHIEPSFKNAVKKFVVA</sequence>
<dbReference type="RefSeq" id="WP_044937573.1">
    <property type="nucleotide sequence ID" value="NZ_FNZX01000016.1"/>
</dbReference>
<evidence type="ECO:0000313" key="1">
    <source>
        <dbReference type="EMBL" id="SEK97282.1"/>
    </source>
</evidence>
<evidence type="ECO:0000313" key="2">
    <source>
        <dbReference type="Proteomes" id="UP000182321"/>
    </source>
</evidence>
<reference evidence="2" key="1">
    <citation type="submission" date="2016-10" db="EMBL/GenBank/DDBJ databases">
        <authorList>
            <person name="Varghese N."/>
        </authorList>
    </citation>
    <scope>NUCLEOTIDE SEQUENCE [LARGE SCALE GENOMIC DNA]</scope>
    <source>
        <strain evidence="2">ACV-9</strain>
    </source>
</reference>
<keyword evidence="2" id="KW-1185">Reference proteome</keyword>
<organism evidence="1 2">
    <name type="scientific">Pseudobutyrivibrio ruminis</name>
    <dbReference type="NCBI Taxonomy" id="46206"/>
    <lineage>
        <taxon>Bacteria</taxon>
        <taxon>Bacillati</taxon>
        <taxon>Bacillota</taxon>
        <taxon>Clostridia</taxon>
        <taxon>Lachnospirales</taxon>
        <taxon>Lachnospiraceae</taxon>
        <taxon>Pseudobutyrivibrio</taxon>
    </lineage>
</organism>
<name>A0A1H7LE65_9FIRM</name>
<dbReference type="SUPFAM" id="SSF55594">
    <property type="entry name" value="HPr-like"/>
    <property type="match status" value="1"/>
</dbReference>
<dbReference type="EMBL" id="FNZX01000016">
    <property type="protein sequence ID" value="SEK97282.1"/>
    <property type="molecule type" value="Genomic_DNA"/>
</dbReference>
<gene>
    <name evidence="1" type="ORF">SAMN02910377_02324</name>
</gene>
<dbReference type="InterPro" id="IPR035895">
    <property type="entry name" value="HPr-like_sf"/>
</dbReference>
<dbReference type="Gene3D" id="3.30.1340.10">
    <property type="entry name" value="HPr-like"/>
    <property type="match status" value="1"/>
</dbReference>
<dbReference type="Proteomes" id="UP000182321">
    <property type="component" value="Unassembled WGS sequence"/>
</dbReference>
<proteinExistence type="predicted"/>